<dbReference type="AlphaFoldDB" id="A0A2Z7AKG8"/>
<dbReference type="EMBL" id="KV014586">
    <property type="protein sequence ID" value="KZV21966.1"/>
    <property type="molecule type" value="Genomic_DNA"/>
</dbReference>
<evidence type="ECO:0000313" key="1">
    <source>
        <dbReference type="EMBL" id="KZV21966.1"/>
    </source>
</evidence>
<proteinExistence type="predicted"/>
<dbReference type="Proteomes" id="UP000250235">
    <property type="component" value="Unassembled WGS sequence"/>
</dbReference>
<evidence type="ECO:0000313" key="2">
    <source>
        <dbReference type="Proteomes" id="UP000250235"/>
    </source>
</evidence>
<name>A0A2Z7AKG8_9LAMI</name>
<gene>
    <name evidence="1" type="ORF">F511_41684</name>
</gene>
<reference evidence="1 2" key="1">
    <citation type="journal article" date="2015" name="Proc. Natl. Acad. Sci. U.S.A.">
        <title>The resurrection genome of Boea hygrometrica: A blueprint for survival of dehydration.</title>
        <authorList>
            <person name="Xiao L."/>
            <person name="Yang G."/>
            <person name="Zhang L."/>
            <person name="Yang X."/>
            <person name="Zhao S."/>
            <person name="Ji Z."/>
            <person name="Zhou Q."/>
            <person name="Hu M."/>
            <person name="Wang Y."/>
            <person name="Chen M."/>
            <person name="Xu Y."/>
            <person name="Jin H."/>
            <person name="Xiao X."/>
            <person name="Hu G."/>
            <person name="Bao F."/>
            <person name="Hu Y."/>
            <person name="Wan P."/>
            <person name="Li L."/>
            <person name="Deng X."/>
            <person name="Kuang T."/>
            <person name="Xiang C."/>
            <person name="Zhu J.K."/>
            <person name="Oliver M.J."/>
            <person name="He Y."/>
        </authorList>
    </citation>
    <scope>NUCLEOTIDE SEQUENCE [LARGE SCALE GENOMIC DNA]</scope>
    <source>
        <strain evidence="2">cv. XS01</strain>
    </source>
</reference>
<keyword evidence="2" id="KW-1185">Reference proteome</keyword>
<sequence>MASSLISNTNQVHFASVLAMDNAGMVAMFEALVASGLNDFLGSMSDIFETALVEFYQNSSVRDGKVISTVQRKLVEISEELELVSVAQESIPLQIVAPIPVVPAVLPPRADIVDKGMSTADDVDHIIEQVVVETTQMDTDVEGTDVSRPDVGDQEGQRTNEMEHWLNISYEEFVAREADRMIESGSDTNE</sequence>
<protein>
    <submittedName>
        <fullName evidence="1">Uncharacterized protein</fullName>
    </submittedName>
</protein>
<organism evidence="1 2">
    <name type="scientific">Dorcoceras hygrometricum</name>
    <dbReference type="NCBI Taxonomy" id="472368"/>
    <lineage>
        <taxon>Eukaryota</taxon>
        <taxon>Viridiplantae</taxon>
        <taxon>Streptophyta</taxon>
        <taxon>Embryophyta</taxon>
        <taxon>Tracheophyta</taxon>
        <taxon>Spermatophyta</taxon>
        <taxon>Magnoliopsida</taxon>
        <taxon>eudicotyledons</taxon>
        <taxon>Gunneridae</taxon>
        <taxon>Pentapetalae</taxon>
        <taxon>asterids</taxon>
        <taxon>lamiids</taxon>
        <taxon>Lamiales</taxon>
        <taxon>Gesneriaceae</taxon>
        <taxon>Didymocarpoideae</taxon>
        <taxon>Trichosporeae</taxon>
        <taxon>Loxocarpinae</taxon>
        <taxon>Dorcoceras</taxon>
    </lineage>
</organism>
<accession>A0A2Z7AKG8</accession>